<dbReference type="EMBL" id="FLUN01000001">
    <property type="protein sequence ID" value="SBV91778.1"/>
    <property type="molecule type" value="Genomic_DNA"/>
</dbReference>
<feature type="binding site" evidence="10">
    <location>
        <position position="85"/>
    </location>
    <ligand>
        <name>(6S)-5-formyl-5,6,7,8-tetrahydrofolate</name>
        <dbReference type="ChEBI" id="CHEBI:57457"/>
    </ligand>
</feature>
<accession>A0A212IX34</accession>
<dbReference type="InterPro" id="IPR027368">
    <property type="entry name" value="MnmE_dom2"/>
</dbReference>
<sequence length="457" mass="48341">MTDTIAAVATAIGRGAIGVLRLSGPRAIAAASAVFTPMNGKPLTDCPPRKLVYGTLRDKDGRPIDQALATFTPGPNSYTGEDTAELQCHGSPMVLSLGLESLFAQGARQAGPGEFTRRAFLNGRLDLTQAEAVVDLIDAETPSAVRMAALQLSGALARRAGRIYDGLTDLMAHFCAVLDYPDEDIDPFRAQTIDDVLDKAQRDLRSLLATYDRGRRAVHGVPCALVGRPNAGKSSLLNALVGYERAIVTPIPGTTRDTIEEKAELGGVLLRLIDTAGLRETGDEVERLGVARSRAAMESAELILILVDGSVPITGEDAALLTEAMEYAPTILVLTKTDLWTEDKGVSFKGITPPPVVALSAKTGEGMENLAAAVAALFPLGVPEESGELLTNARQADASKRALEAVERAVEGQRLGVTPDAVLSDVECALASLGELTGRTVREDVTTRIFQRFCVGK</sequence>
<dbReference type="GO" id="GO:0002098">
    <property type="term" value="P:tRNA wobble uridine modification"/>
    <property type="evidence" value="ECO:0007669"/>
    <property type="project" value="TreeGrafter"/>
</dbReference>
<organism evidence="13">
    <name type="scientific">uncultured Eubacteriales bacterium</name>
    <dbReference type="NCBI Taxonomy" id="172733"/>
    <lineage>
        <taxon>Bacteria</taxon>
        <taxon>Bacillati</taxon>
        <taxon>Bacillota</taxon>
        <taxon>Clostridia</taxon>
        <taxon>Eubacteriales</taxon>
        <taxon>environmental samples</taxon>
    </lineage>
</organism>
<feature type="domain" description="TrmE-type G" evidence="12">
    <location>
        <begin position="220"/>
        <end position="379"/>
    </location>
</feature>
<dbReference type="HAMAP" id="MF_00379">
    <property type="entry name" value="GTPase_MnmE"/>
    <property type="match status" value="1"/>
</dbReference>
<evidence type="ECO:0000256" key="4">
    <source>
        <dbReference type="ARBA" id="ARBA00022723"/>
    </source>
</evidence>
<feature type="binding site" evidence="10">
    <location>
        <begin position="230"/>
        <end position="235"/>
    </location>
    <ligand>
        <name>GTP</name>
        <dbReference type="ChEBI" id="CHEBI:37565"/>
    </ligand>
</feature>
<keyword evidence="5 10" id="KW-0547">Nucleotide-binding</keyword>
<keyword evidence="2 10" id="KW-0963">Cytoplasm</keyword>
<feature type="binding site" evidence="10">
    <location>
        <position position="230"/>
    </location>
    <ligand>
        <name>K(+)</name>
        <dbReference type="ChEBI" id="CHEBI:29103"/>
    </ligand>
</feature>
<name>A0A212IX34_9FIRM</name>
<dbReference type="Pfam" id="PF10396">
    <property type="entry name" value="TrmE_N"/>
    <property type="match status" value="1"/>
</dbReference>
<dbReference type="Pfam" id="PF01926">
    <property type="entry name" value="MMR_HSR1"/>
    <property type="match status" value="1"/>
</dbReference>
<dbReference type="Gene3D" id="3.40.50.300">
    <property type="entry name" value="P-loop containing nucleotide triphosphate hydrolases"/>
    <property type="match status" value="1"/>
</dbReference>
<evidence type="ECO:0000256" key="8">
    <source>
        <dbReference type="ARBA" id="ARBA00022958"/>
    </source>
</evidence>
<feature type="binding site" evidence="10">
    <location>
        <position position="124"/>
    </location>
    <ligand>
        <name>(6S)-5-formyl-5,6,7,8-tetrahydrofolate</name>
        <dbReference type="ChEBI" id="CHEBI:57457"/>
    </ligand>
</feature>
<feature type="binding site" evidence="10">
    <location>
        <position position="249"/>
    </location>
    <ligand>
        <name>K(+)</name>
        <dbReference type="ChEBI" id="CHEBI:29103"/>
    </ligand>
</feature>
<dbReference type="NCBIfam" id="TIGR00231">
    <property type="entry name" value="small_GTP"/>
    <property type="match status" value="1"/>
</dbReference>
<comment type="caution">
    <text evidence="10">Lacks conserved residue(s) required for the propagation of feature annotation.</text>
</comment>
<evidence type="ECO:0000256" key="6">
    <source>
        <dbReference type="ARBA" id="ARBA00022801"/>
    </source>
</evidence>
<dbReference type="FunFam" id="3.40.50.300:FF:001376">
    <property type="entry name" value="tRNA modification GTPase MnmE"/>
    <property type="match status" value="1"/>
</dbReference>
<evidence type="ECO:0000256" key="11">
    <source>
        <dbReference type="RuleBase" id="RU003313"/>
    </source>
</evidence>
<feature type="binding site" evidence="10">
    <location>
        <position position="255"/>
    </location>
    <ligand>
        <name>Mg(2+)</name>
        <dbReference type="ChEBI" id="CHEBI:18420"/>
    </ligand>
</feature>
<dbReference type="NCBIfam" id="NF003661">
    <property type="entry name" value="PRK05291.1-3"/>
    <property type="match status" value="1"/>
</dbReference>
<evidence type="ECO:0000313" key="13">
    <source>
        <dbReference type="EMBL" id="SBV91778.1"/>
    </source>
</evidence>
<comment type="subunit">
    <text evidence="10">Homodimer. Heterotetramer of two MnmE and two MnmG subunits.</text>
</comment>
<feature type="binding site" evidence="10">
    <location>
        <begin position="274"/>
        <end position="277"/>
    </location>
    <ligand>
        <name>GTP</name>
        <dbReference type="ChEBI" id="CHEBI:37565"/>
    </ligand>
</feature>
<evidence type="ECO:0000256" key="5">
    <source>
        <dbReference type="ARBA" id="ARBA00022741"/>
    </source>
</evidence>
<keyword evidence="7 10" id="KW-0460">Magnesium</keyword>
<dbReference type="Pfam" id="PF12631">
    <property type="entry name" value="MnmE_helical"/>
    <property type="match status" value="1"/>
</dbReference>
<keyword evidence="6 10" id="KW-0378">Hydrolase</keyword>
<keyword evidence="3 10" id="KW-0819">tRNA processing</keyword>
<feature type="binding site" evidence="10">
    <location>
        <begin position="249"/>
        <end position="255"/>
    </location>
    <ligand>
        <name>GTP</name>
        <dbReference type="ChEBI" id="CHEBI:37565"/>
    </ligand>
</feature>
<feature type="binding site" evidence="10">
    <location>
        <position position="21"/>
    </location>
    <ligand>
        <name>(6S)-5-formyl-5,6,7,8-tetrahydrofolate</name>
        <dbReference type="ChEBI" id="CHEBI:57457"/>
    </ligand>
</feature>
<keyword evidence="8 10" id="KW-0630">Potassium</keyword>
<evidence type="ECO:0000256" key="9">
    <source>
        <dbReference type="ARBA" id="ARBA00023134"/>
    </source>
</evidence>
<keyword evidence="4 10" id="KW-0479">Metal-binding</keyword>
<comment type="cofactor">
    <cofactor evidence="10">
        <name>K(+)</name>
        <dbReference type="ChEBI" id="CHEBI:29103"/>
    </cofactor>
    <text evidence="10">Binds 1 potassium ion per subunit.</text>
</comment>
<keyword evidence="9 10" id="KW-0342">GTP-binding</keyword>
<dbReference type="SUPFAM" id="SSF52540">
    <property type="entry name" value="P-loop containing nucleoside triphosphate hydrolases"/>
    <property type="match status" value="1"/>
</dbReference>
<feature type="binding site" evidence="10">
    <location>
        <position position="251"/>
    </location>
    <ligand>
        <name>K(+)</name>
        <dbReference type="ChEBI" id="CHEBI:29103"/>
    </ligand>
</feature>
<dbReference type="InterPro" id="IPR031168">
    <property type="entry name" value="G_TrmE"/>
</dbReference>
<dbReference type="InterPro" id="IPR027266">
    <property type="entry name" value="TrmE/GcvT-like"/>
</dbReference>
<dbReference type="PROSITE" id="PS51709">
    <property type="entry name" value="G_TRME"/>
    <property type="match status" value="1"/>
</dbReference>
<dbReference type="InterPro" id="IPR018948">
    <property type="entry name" value="GTP-bd_TrmE_N"/>
</dbReference>
<comment type="subcellular location">
    <subcellularLocation>
        <location evidence="10">Cytoplasm</location>
    </subcellularLocation>
</comment>
<dbReference type="EC" id="3.6.-.-" evidence="10"/>
<dbReference type="CDD" id="cd04164">
    <property type="entry name" value="trmE"/>
    <property type="match status" value="1"/>
</dbReference>
<dbReference type="GO" id="GO:0046872">
    <property type="term" value="F:metal ion binding"/>
    <property type="evidence" value="ECO:0007669"/>
    <property type="project" value="UniProtKB-KW"/>
</dbReference>
<dbReference type="GO" id="GO:0003924">
    <property type="term" value="F:GTPase activity"/>
    <property type="evidence" value="ECO:0007669"/>
    <property type="project" value="UniProtKB-UniRule"/>
</dbReference>
<dbReference type="PANTHER" id="PTHR42714:SF2">
    <property type="entry name" value="TRNA MODIFICATION GTPASE GTPBP3, MITOCHONDRIAL"/>
    <property type="match status" value="1"/>
</dbReference>
<feature type="binding site" evidence="10">
    <location>
        <position position="457"/>
    </location>
    <ligand>
        <name>(6S)-5-formyl-5,6,7,8-tetrahydrofolate</name>
        <dbReference type="ChEBI" id="CHEBI:57457"/>
    </ligand>
</feature>
<evidence type="ECO:0000256" key="1">
    <source>
        <dbReference type="ARBA" id="ARBA00011043"/>
    </source>
</evidence>
<dbReference type="Gene3D" id="3.30.1360.120">
    <property type="entry name" value="Probable tRNA modification gtpase trme, domain 1"/>
    <property type="match status" value="1"/>
</dbReference>
<proteinExistence type="inferred from homology"/>
<dbReference type="AlphaFoldDB" id="A0A212IX34"/>
<dbReference type="InterPro" id="IPR004520">
    <property type="entry name" value="GTPase_MnmE"/>
</dbReference>
<dbReference type="InterPro" id="IPR027417">
    <property type="entry name" value="P-loop_NTPase"/>
</dbReference>
<comment type="similarity">
    <text evidence="1 10 11">Belongs to the TRAFAC class TrmE-Era-EngA-EngB-Septin-like GTPase superfamily. TrmE GTPase family.</text>
</comment>
<dbReference type="GO" id="GO:0030488">
    <property type="term" value="P:tRNA methylation"/>
    <property type="evidence" value="ECO:0007669"/>
    <property type="project" value="TreeGrafter"/>
</dbReference>
<dbReference type="InterPro" id="IPR006073">
    <property type="entry name" value="GTP-bd"/>
</dbReference>
<feature type="binding site" evidence="10">
    <location>
        <position position="234"/>
    </location>
    <ligand>
        <name>Mg(2+)</name>
        <dbReference type="ChEBI" id="CHEBI:18420"/>
    </ligand>
</feature>
<dbReference type="InterPro" id="IPR025867">
    <property type="entry name" value="MnmE_helical"/>
</dbReference>
<gene>
    <name evidence="10 13" type="primary">mnmE</name>
    <name evidence="10" type="synonym">trmE</name>
    <name evidence="13" type="ORF">KL86CLO1_10164</name>
</gene>
<evidence type="ECO:0000256" key="10">
    <source>
        <dbReference type="HAMAP-Rule" id="MF_00379"/>
    </source>
</evidence>
<dbReference type="NCBIfam" id="TIGR00450">
    <property type="entry name" value="mnmE_trmE_thdF"/>
    <property type="match status" value="1"/>
</dbReference>
<reference evidence="13" key="1">
    <citation type="submission" date="2016-04" db="EMBL/GenBank/DDBJ databases">
        <authorList>
            <person name="Evans L.H."/>
            <person name="Alamgir A."/>
            <person name="Owens N."/>
            <person name="Weber N.D."/>
            <person name="Virtaneva K."/>
            <person name="Barbian K."/>
            <person name="Babar A."/>
            <person name="Rosenke K."/>
        </authorList>
    </citation>
    <scope>NUCLEOTIDE SEQUENCE</scope>
    <source>
        <strain evidence="13">86</strain>
    </source>
</reference>
<comment type="function">
    <text evidence="10">Exhibits a very high intrinsic GTPase hydrolysis rate. Involved in the addition of a carboxymethylaminomethyl (cmnm) group at the wobble position (U34) of certain tRNAs, forming tRNA-cmnm(5)s(2)U34.</text>
</comment>
<dbReference type="InterPro" id="IPR005225">
    <property type="entry name" value="Small_GTP-bd"/>
</dbReference>
<evidence type="ECO:0000259" key="12">
    <source>
        <dbReference type="PROSITE" id="PS51709"/>
    </source>
</evidence>
<evidence type="ECO:0000256" key="3">
    <source>
        <dbReference type="ARBA" id="ARBA00022694"/>
    </source>
</evidence>
<dbReference type="GO" id="GO:0005525">
    <property type="term" value="F:GTP binding"/>
    <property type="evidence" value="ECO:0007669"/>
    <property type="project" value="UniProtKB-UniRule"/>
</dbReference>
<dbReference type="CDD" id="cd14858">
    <property type="entry name" value="TrmE_N"/>
    <property type="match status" value="1"/>
</dbReference>
<evidence type="ECO:0000256" key="2">
    <source>
        <dbReference type="ARBA" id="ARBA00022490"/>
    </source>
</evidence>
<dbReference type="GO" id="GO:0005829">
    <property type="term" value="C:cytosol"/>
    <property type="evidence" value="ECO:0007669"/>
    <property type="project" value="TreeGrafter"/>
</dbReference>
<dbReference type="Gene3D" id="1.20.120.430">
    <property type="entry name" value="tRNA modification GTPase MnmE domain 2"/>
    <property type="match status" value="1"/>
</dbReference>
<evidence type="ECO:0000256" key="7">
    <source>
        <dbReference type="ARBA" id="ARBA00022842"/>
    </source>
</evidence>
<protein>
    <recommendedName>
        <fullName evidence="10">tRNA modification GTPase MnmE</fullName>
        <ecNumber evidence="10">3.6.-.-</ecNumber>
    </recommendedName>
</protein>
<feature type="binding site" evidence="10">
    <location>
        <position position="254"/>
    </location>
    <ligand>
        <name>K(+)</name>
        <dbReference type="ChEBI" id="CHEBI:29103"/>
    </ligand>
</feature>
<dbReference type="PANTHER" id="PTHR42714">
    <property type="entry name" value="TRNA MODIFICATION GTPASE GTPBP3"/>
    <property type="match status" value="1"/>
</dbReference>